<keyword evidence="3" id="KW-1185">Reference proteome</keyword>
<comment type="caution">
    <text evidence="2">The sequence shown here is derived from an EMBL/GenBank/DDBJ whole genome shotgun (WGS) entry which is preliminary data.</text>
</comment>
<dbReference type="Pfam" id="PF14307">
    <property type="entry name" value="Glyco_tran_WbsX"/>
    <property type="match status" value="2"/>
</dbReference>
<dbReference type="AlphaFoldDB" id="A0A8T9CCA2"/>
<dbReference type="PANTHER" id="PTHR41244">
    <property type="entry name" value="RHAMNAN SYNTHESIS F"/>
    <property type="match status" value="1"/>
</dbReference>
<keyword evidence="1" id="KW-0812">Transmembrane</keyword>
<evidence type="ECO:0000313" key="2">
    <source>
        <dbReference type="EMBL" id="TVY83415.1"/>
    </source>
</evidence>
<dbReference type="InterPro" id="IPR032719">
    <property type="entry name" value="WbsX"/>
</dbReference>
<name>A0A8T9CCA2_9HELO</name>
<proteinExistence type="predicted"/>
<dbReference type="EMBL" id="QGMK01000194">
    <property type="protein sequence ID" value="TVY83415.1"/>
    <property type="molecule type" value="Genomic_DNA"/>
</dbReference>
<reference evidence="2 3" key="1">
    <citation type="submission" date="2018-05" db="EMBL/GenBank/DDBJ databases">
        <title>Genome sequencing and assembly of the regulated plant pathogen Lachnellula willkommii and related sister species for the development of diagnostic species identification markers.</title>
        <authorList>
            <person name="Giroux E."/>
            <person name="Bilodeau G."/>
        </authorList>
    </citation>
    <scope>NUCLEOTIDE SEQUENCE [LARGE SCALE GENOMIC DNA]</scope>
    <source>
        <strain evidence="2 3">CBS 268.59</strain>
    </source>
</reference>
<protein>
    <submittedName>
        <fullName evidence="2">Uncharacterized protein</fullName>
    </submittedName>
</protein>
<gene>
    <name evidence="2" type="primary">wxcX_0</name>
    <name evidence="2" type="ORF">LSUE1_G001039</name>
</gene>
<dbReference type="OrthoDB" id="3474152at2759"/>
<sequence length="704" mass="80507">MAFQSIRYFYRFAILIVLLLSASIYYFRESIPYHPLSLSYFQHNTPLPPHAYPGSPQDVKHIQTLSSTSPANGNSWSYSIKPLAYIFPQYYPFEDNDRIHGINFTEWDNVKKVTHNGFGLETIRPHESIGFYNGLAFETRQRQAKYLRDSGFYGVVFHHYWFAGRPVMDHIIKAMLEDGEPDIPFMLSWANEPWSAKWDGEGGGQVLLAQDYEMYEGWRKHFDWLLPFFRHPKYIRSEGKIQFVVYNPTHIGFIGPQMFAAWRQWAIEEGLGGLDIIETRWSEGSASRPTQWDEHPPDAINEFAPHAGGRDIATFSAIKRIARVYHRGTLACWDTTPRHSTDGQAVCLPTCHPKTWQHHIIEMFRKIKSDPNPIGSENFFFVNALNEWGEGNSIEPSAQFGDGYGVAMKTALEITEKEHSWLDVSCDTGKARDAEIKLLLNQTSDVCVLVRTSPDNAEDKIFKLSAMLRSLKAQMSPEWRALVYQADRSEYSTLKRTIVQALDARVRHVKIPQDIKLPDSDVNKTSYLATDWVIQNLTDLDPGCASAKYILITHGSHAYEPQAFDAVLYGEGADVIGLNVESKKQILSHPELQNTSWADRCARLEDRFSSLHSLSTLSSDQFQLPASFINTTRFLHEHHTLTSHHSKPSVTDALIEFITSSTSWSYKPFRASKAHVHINPAYSTCLKTGNFWIGWELRVRTFEI</sequence>
<keyword evidence="1" id="KW-0472">Membrane</keyword>
<keyword evidence="1" id="KW-1133">Transmembrane helix</keyword>
<feature type="transmembrane region" description="Helical" evidence="1">
    <location>
        <begin position="9"/>
        <end position="27"/>
    </location>
</feature>
<dbReference type="Proteomes" id="UP000469558">
    <property type="component" value="Unassembled WGS sequence"/>
</dbReference>
<evidence type="ECO:0000256" key="1">
    <source>
        <dbReference type="SAM" id="Phobius"/>
    </source>
</evidence>
<dbReference type="PANTHER" id="PTHR41244:SF1">
    <property type="entry name" value="GLYCOSYLTRANSFERASE"/>
    <property type="match status" value="1"/>
</dbReference>
<dbReference type="Gene3D" id="3.20.20.80">
    <property type="entry name" value="Glycosidases"/>
    <property type="match status" value="1"/>
</dbReference>
<accession>A0A8T9CCA2</accession>
<evidence type="ECO:0000313" key="3">
    <source>
        <dbReference type="Proteomes" id="UP000469558"/>
    </source>
</evidence>
<organism evidence="2 3">
    <name type="scientific">Lachnellula suecica</name>
    <dbReference type="NCBI Taxonomy" id="602035"/>
    <lineage>
        <taxon>Eukaryota</taxon>
        <taxon>Fungi</taxon>
        <taxon>Dikarya</taxon>
        <taxon>Ascomycota</taxon>
        <taxon>Pezizomycotina</taxon>
        <taxon>Leotiomycetes</taxon>
        <taxon>Helotiales</taxon>
        <taxon>Lachnaceae</taxon>
        <taxon>Lachnellula</taxon>
    </lineage>
</organism>